<dbReference type="AlphaFoldDB" id="A0A4R5L3E2"/>
<accession>A0A4R5L3E2</accession>
<dbReference type="Proteomes" id="UP000295606">
    <property type="component" value="Unassembled WGS sequence"/>
</dbReference>
<protein>
    <submittedName>
        <fullName evidence="1">Uncharacterized protein</fullName>
    </submittedName>
</protein>
<reference evidence="1 2" key="1">
    <citation type="submission" date="2019-03" db="EMBL/GenBank/DDBJ databases">
        <title>Paraburkholderia sp. isolated from native Mimosa gymnas in Guartela State Park, Brazil.</title>
        <authorList>
            <person name="Paulitsch F."/>
            <person name="Hungria M."/>
            <person name="Delamuta J.R.M."/>
            <person name="Ribeiro R.A."/>
            <person name="Dall'Agnol R."/>
            <person name="Silva J.S.B."/>
        </authorList>
    </citation>
    <scope>NUCLEOTIDE SEQUENCE [LARGE SCALE GENOMIC DNA]</scope>
    <source>
        <strain evidence="1 2">CNPSo 3008</strain>
    </source>
</reference>
<gene>
    <name evidence="1" type="ORF">E1N52_42115</name>
</gene>
<organism evidence="1 2">
    <name type="scientific">Paraburkholderia guartelaensis</name>
    <dbReference type="NCBI Taxonomy" id="2546446"/>
    <lineage>
        <taxon>Bacteria</taxon>
        <taxon>Pseudomonadati</taxon>
        <taxon>Pseudomonadota</taxon>
        <taxon>Betaproteobacteria</taxon>
        <taxon>Burkholderiales</taxon>
        <taxon>Burkholderiaceae</taxon>
        <taxon>Paraburkholderia</taxon>
    </lineage>
</organism>
<proteinExistence type="predicted"/>
<comment type="caution">
    <text evidence="1">The sequence shown here is derived from an EMBL/GenBank/DDBJ whole genome shotgun (WGS) entry which is preliminary data.</text>
</comment>
<name>A0A4R5L3E2_9BURK</name>
<dbReference type="OrthoDB" id="127311at2"/>
<sequence>MQAQPRVSVCTCKPRFRNPPTIARDAPRLPICDRRQMASLWADSTWHAGAIAGLGFGVGVRYQSLVAGAADNPIAVPSDTR</sequence>
<evidence type="ECO:0000313" key="2">
    <source>
        <dbReference type="Proteomes" id="UP000295606"/>
    </source>
</evidence>
<dbReference type="EMBL" id="SMOD01000085">
    <property type="protein sequence ID" value="TDG01992.1"/>
    <property type="molecule type" value="Genomic_DNA"/>
</dbReference>
<evidence type="ECO:0000313" key="1">
    <source>
        <dbReference type="EMBL" id="TDG01992.1"/>
    </source>
</evidence>